<evidence type="ECO:0000259" key="2">
    <source>
        <dbReference type="PROSITE" id="PS51335"/>
    </source>
</evidence>
<dbReference type="AlphaFoldDB" id="A0A852H7N7"/>
<feature type="domain" description="ELMO" evidence="2">
    <location>
        <begin position="133"/>
        <end position="308"/>
    </location>
</feature>
<dbReference type="GO" id="GO:0016020">
    <property type="term" value="C:membrane"/>
    <property type="evidence" value="ECO:0007669"/>
    <property type="project" value="TreeGrafter"/>
</dbReference>
<dbReference type="OrthoDB" id="67155at2759"/>
<dbReference type="InterPro" id="IPR050868">
    <property type="entry name" value="ELMO_domain-containing"/>
</dbReference>
<dbReference type="InterPro" id="IPR006816">
    <property type="entry name" value="ELMO_dom"/>
</dbReference>
<evidence type="ECO:0000313" key="3">
    <source>
        <dbReference type="EMBL" id="NXX25214.1"/>
    </source>
</evidence>
<dbReference type="PANTHER" id="PTHR12771">
    <property type="entry name" value="ENGULFMENT AND CELL MOTILITY"/>
    <property type="match status" value="1"/>
</dbReference>
<protein>
    <submittedName>
        <fullName evidence="3">ELMD2 protein</fullName>
    </submittedName>
</protein>
<dbReference type="PANTHER" id="PTHR12771:SF47">
    <property type="entry name" value="ELMO DOMAIN-CONTAINING PROTEIN 2"/>
    <property type="match status" value="1"/>
</dbReference>
<dbReference type="GO" id="GO:0005096">
    <property type="term" value="F:GTPase activator activity"/>
    <property type="evidence" value="ECO:0007669"/>
    <property type="project" value="TreeGrafter"/>
</dbReference>
<feature type="signal peptide" evidence="1">
    <location>
        <begin position="1"/>
        <end position="27"/>
    </location>
</feature>
<evidence type="ECO:0000313" key="4">
    <source>
        <dbReference type="Proteomes" id="UP000653383"/>
    </source>
</evidence>
<keyword evidence="4" id="KW-1185">Reference proteome</keyword>
<comment type="caution">
    <text evidence="3">The sequence shown here is derived from an EMBL/GenBank/DDBJ whole genome shotgun (WGS) entry which is preliminary data.</text>
</comment>
<reference evidence="3" key="1">
    <citation type="submission" date="2020-02" db="EMBL/GenBank/DDBJ databases">
        <title>Bird 10,000 Genomes (B10K) Project - Family phase.</title>
        <authorList>
            <person name="Zhang G."/>
        </authorList>
    </citation>
    <scope>NUCLEOTIDE SEQUENCE</scope>
    <source>
        <strain evidence="3">B10K-DU-002-40</strain>
        <tissue evidence="3">Muscle</tissue>
    </source>
</reference>
<gene>
    <name evidence="3" type="primary">Elmod2</name>
    <name evidence="3" type="ORF">NICCHL_R09604</name>
</gene>
<feature type="non-terminal residue" evidence="3">
    <location>
        <position position="1"/>
    </location>
</feature>
<accession>A0A852H7N7</accession>
<evidence type="ECO:0000256" key="1">
    <source>
        <dbReference type="SAM" id="SignalP"/>
    </source>
</evidence>
<feature type="non-terminal residue" evidence="3">
    <location>
        <position position="319"/>
    </location>
</feature>
<dbReference type="Pfam" id="PF04727">
    <property type="entry name" value="ELMO_CED12"/>
    <property type="match status" value="1"/>
</dbReference>
<sequence>MWAHVWGFLYSNYFRFWLKWILRLLTGKCELQRLLGGAEAGARRTLSVGNGGAGAGAARLSRKRRVLRNAVHVEEAEVEKCVRDVMKEKNIEQKDTGFKTNLHISLLQISGYKKLYLNVENLRKVPYDSENEEHEEQLIELWNLLMPQETLRSRISKQWCDIGFQGDDPKTDFRGMGLLGLVNLVYFSKHYTNEARQILSRSNHPKLGYSYAIVGINLTEMAYSLLKNGALKAHLYNMVSGLPQLEHFHQFYCKHEVVEVVFADLYFIFFTGYLVYEFDKFWFEEEPESIMHFNHYREKFHEKIKGLLLDYNVVLTLQD</sequence>
<dbReference type="EMBL" id="WAAE01002137">
    <property type="protein sequence ID" value="NXX25214.1"/>
    <property type="molecule type" value="Genomic_DNA"/>
</dbReference>
<feature type="chain" id="PRO_5032704827" evidence="1">
    <location>
        <begin position="28"/>
        <end position="319"/>
    </location>
</feature>
<proteinExistence type="predicted"/>
<dbReference type="Proteomes" id="UP000653383">
    <property type="component" value="Unassembled WGS sequence"/>
</dbReference>
<dbReference type="PROSITE" id="PS51335">
    <property type="entry name" value="ELMO"/>
    <property type="match status" value="1"/>
</dbReference>
<keyword evidence="1" id="KW-0732">Signal</keyword>
<organism evidence="3 4">
    <name type="scientific">Nicator chloris</name>
    <dbReference type="NCBI Taxonomy" id="237433"/>
    <lineage>
        <taxon>Eukaryota</taxon>
        <taxon>Metazoa</taxon>
        <taxon>Chordata</taxon>
        <taxon>Craniata</taxon>
        <taxon>Vertebrata</taxon>
        <taxon>Euteleostomi</taxon>
        <taxon>Archelosauria</taxon>
        <taxon>Archosauria</taxon>
        <taxon>Dinosauria</taxon>
        <taxon>Saurischia</taxon>
        <taxon>Theropoda</taxon>
        <taxon>Coelurosauria</taxon>
        <taxon>Aves</taxon>
        <taxon>Neognathae</taxon>
        <taxon>Neoaves</taxon>
        <taxon>Telluraves</taxon>
        <taxon>Australaves</taxon>
        <taxon>Passeriformes</taxon>
        <taxon>Sylvioidea</taxon>
        <taxon>Pycnonotidae</taxon>
        <taxon>Nicator</taxon>
    </lineage>
</organism>
<name>A0A852H7N7_9PASS</name>